<dbReference type="EMBL" id="BKCJ011542126">
    <property type="protein sequence ID" value="GFD40913.1"/>
    <property type="molecule type" value="Genomic_DNA"/>
</dbReference>
<gene>
    <name evidence="1" type="ORF">Tci_912882</name>
</gene>
<feature type="non-terminal residue" evidence="1">
    <location>
        <position position="1"/>
    </location>
</feature>
<reference evidence="1" key="1">
    <citation type="journal article" date="2019" name="Sci. Rep.">
        <title>Draft genome of Tanacetum cinerariifolium, the natural source of mosquito coil.</title>
        <authorList>
            <person name="Yamashiro T."/>
            <person name="Shiraishi A."/>
            <person name="Satake H."/>
            <person name="Nakayama K."/>
        </authorList>
    </citation>
    <scope>NUCLEOTIDE SEQUENCE</scope>
</reference>
<proteinExistence type="predicted"/>
<accession>A0A699W2H9</accession>
<name>A0A699W2H9_TANCI</name>
<protein>
    <submittedName>
        <fullName evidence="1">Putative ribonuclease H-like domain-containing protein</fullName>
    </submittedName>
</protein>
<organism evidence="1">
    <name type="scientific">Tanacetum cinerariifolium</name>
    <name type="common">Dalmatian daisy</name>
    <name type="synonym">Chrysanthemum cinerariifolium</name>
    <dbReference type="NCBI Taxonomy" id="118510"/>
    <lineage>
        <taxon>Eukaryota</taxon>
        <taxon>Viridiplantae</taxon>
        <taxon>Streptophyta</taxon>
        <taxon>Embryophyta</taxon>
        <taxon>Tracheophyta</taxon>
        <taxon>Spermatophyta</taxon>
        <taxon>Magnoliopsida</taxon>
        <taxon>eudicotyledons</taxon>
        <taxon>Gunneridae</taxon>
        <taxon>Pentapetalae</taxon>
        <taxon>asterids</taxon>
        <taxon>campanulids</taxon>
        <taxon>Asterales</taxon>
        <taxon>Asteraceae</taxon>
        <taxon>Asteroideae</taxon>
        <taxon>Anthemideae</taxon>
        <taxon>Anthemidinae</taxon>
        <taxon>Tanacetum</taxon>
    </lineage>
</organism>
<comment type="caution">
    <text evidence="1">The sequence shown here is derived from an EMBL/GenBank/DDBJ whole genome shotgun (WGS) entry which is preliminary data.</text>
</comment>
<evidence type="ECO:0000313" key="1">
    <source>
        <dbReference type="EMBL" id="GFD40913.1"/>
    </source>
</evidence>
<dbReference type="AlphaFoldDB" id="A0A699W2H9"/>
<sequence length="43" mass="4732">GGSQFLGRRLISWQCKKQTIVATSTIEEEYVAAASCCGQVLWI</sequence>